<keyword evidence="2" id="KW-1185">Reference proteome</keyword>
<name>A0AAN9JAN1_CLITE</name>
<protein>
    <submittedName>
        <fullName evidence="1">Uncharacterized protein</fullName>
    </submittedName>
</protein>
<accession>A0AAN9JAN1</accession>
<evidence type="ECO:0000313" key="1">
    <source>
        <dbReference type="EMBL" id="KAK7294779.1"/>
    </source>
</evidence>
<gene>
    <name evidence="1" type="ORF">RJT34_17675</name>
</gene>
<evidence type="ECO:0000313" key="2">
    <source>
        <dbReference type="Proteomes" id="UP001359559"/>
    </source>
</evidence>
<dbReference type="AlphaFoldDB" id="A0AAN9JAN1"/>
<comment type="caution">
    <text evidence="1">The sequence shown here is derived from an EMBL/GenBank/DDBJ whole genome shotgun (WGS) entry which is preliminary data.</text>
</comment>
<organism evidence="1 2">
    <name type="scientific">Clitoria ternatea</name>
    <name type="common">Butterfly pea</name>
    <dbReference type="NCBI Taxonomy" id="43366"/>
    <lineage>
        <taxon>Eukaryota</taxon>
        <taxon>Viridiplantae</taxon>
        <taxon>Streptophyta</taxon>
        <taxon>Embryophyta</taxon>
        <taxon>Tracheophyta</taxon>
        <taxon>Spermatophyta</taxon>
        <taxon>Magnoliopsida</taxon>
        <taxon>eudicotyledons</taxon>
        <taxon>Gunneridae</taxon>
        <taxon>Pentapetalae</taxon>
        <taxon>rosids</taxon>
        <taxon>fabids</taxon>
        <taxon>Fabales</taxon>
        <taxon>Fabaceae</taxon>
        <taxon>Papilionoideae</taxon>
        <taxon>50 kb inversion clade</taxon>
        <taxon>NPAAA clade</taxon>
        <taxon>indigoferoid/millettioid clade</taxon>
        <taxon>Phaseoleae</taxon>
        <taxon>Clitoria</taxon>
    </lineage>
</organism>
<proteinExistence type="predicted"/>
<dbReference type="EMBL" id="JAYKXN010000004">
    <property type="protein sequence ID" value="KAK7294779.1"/>
    <property type="molecule type" value="Genomic_DNA"/>
</dbReference>
<reference evidence="1 2" key="1">
    <citation type="submission" date="2024-01" db="EMBL/GenBank/DDBJ databases">
        <title>The genomes of 5 underutilized Papilionoideae crops provide insights into root nodulation and disease resistance.</title>
        <authorList>
            <person name="Yuan L."/>
        </authorList>
    </citation>
    <scope>NUCLEOTIDE SEQUENCE [LARGE SCALE GENOMIC DNA]</scope>
    <source>
        <strain evidence="1">LY-2023</strain>
        <tissue evidence="1">Leaf</tissue>
    </source>
</reference>
<dbReference type="Proteomes" id="UP001359559">
    <property type="component" value="Unassembled WGS sequence"/>
</dbReference>
<sequence length="69" mass="7877">MHNSLHRRYLRSSDPHSCCPLDSFEKKSLIVQSCSLFNAMTLIQLSNSISIQRIEGRKSPTTNTIDLKK</sequence>